<comment type="caution">
    <text evidence="2">The sequence shown here is derived from an EMBL/GenBank/DDBJ whole genome shotgun (WGS) entry which is preliminary data.</text>
</comment>
<evidence type="ECO:0000256" key="1">
    <source>
        <dbReference type="SAM" id="Phobius"/>
    </source>
</evidence>
<gene>
    <name evidence="2" type="ORF">EZJ44_07195</name>
</gene>
<dbReference type="AlphaFoldDB" id="A0A4Q9UZA3"/>
<evidence type="ECO:0008006" key="4">
    <source>
        <dbReference type="Google" id="ProtNLM"/>
    </source>
</evidence>
<dbReference type="OrthoDB" id="677174at2"/>
<evidence type="ECO:0000313" key="3">
    <source>
        <dbReference type="Proteomes" id="UP000293036"/>
    </source>
</evidence>
<organism evidence="2 3">
    <name type="scientific">Arcanobacterium bovis</name>
    <dbReference type="NCBI Taxonomy" id="2529275"/>
    <lineage>
        <taxon>Bacteria</taxon>
        <taxon>Bacillati</taxon>
        <taxon>Actinomycetota</taxon>
        <taxon>Actinomycetes</taxon>
        <taxon>Actinomycetales</taxon>
        <taxon>Actinomycetaceae</taxon>
        <taxon>Arcanobacterium</taxon>
    </lineage>
</organism>
<accession>A0A4Q9UZA3</accession>
<reference evidence="2 3" key="1">
    <citation type="submission" date="2019-02" db="EMBL/GenBank/DDBJ databases">
        <title>Arcanobacterium bovis sp. nov., isolated from the milk of a cow with mastitis.</title>
        <authorList>
            <person name="Sammra O."/>
            <person name="Foster G."/>
            <person name="Hassan A."/>
            <person name="Alssahen M."/>
            <person name="Laemmler C."/>
            <person name="Borowiak M."/>
            <person name="Malorny B."/>
            <person name="Abdulmawjood A."/>
        </authorList>
    </citation>
    <scope>NUCLEOTIDE SEQUENCE [LARGE SCALE GENOMIC DNA]</scope>
    <source>
        <strain evidence="2 3">C605018/01/1</strain>
    </source>
</reference>
<sequence length="205" mass="23220">MSWWEIVGWTGSVLVVVSLMVPSVRRFRILNLTGSLIATIYNVFFEIWPYAAMNGAIVLINIYWLWRLSQQGESEERGYSVVAVNDDDSIVQRFLSRNGASISAAYPQFAKDALIGTRSFLIMHDEEIIGLFAVRLGEDEKANVVVDYVTERFRNFTPGKFIYTNHKLFADLGVRTLLLPANATSDVAYFRKQGFDGDIVLTKSF</sequence>
<feature type="transmembrane region" description="Helical" evidence="1">
    <location>
        <begin position="36"/>
        <end position="66"/>
    </location>
</feature>
<protein>
    <recommendedName>
        <fullName evidence="4">YgjV family protein</fullName>
    </recommendedName>
</protein>
<evidence type="ECO:0000313" key="2">
    <source>
        <dbReference type="EMBL" id="TBW21082.1"/>
    </source>
</evidence>
<keyword evidence="1" id="KW-1133">Transmembrane helix</keyword>
<keyword evidence="1" id="KW-0472">Membrane</keyword>
<keyword evidence="1" id="KW-0812">Transmembrane</keyword>
<name>A0A4Q9UZA3_9ACTO</name>
<dbReference type="Proteomes" id="UP000293036">
    <property type="component" value="Unassembled WGS sequence"/>
</dbReference>
<keyword evidence="3" id="KW-1185">Reference proteome</keyword>
<dbReference type="EMBL" id="SJDT01000005">
    <property type="protein sequence ID" value="TBW21082.1"/>
    <property type="molecule type" value="Genomic_DNA"/>
</dbReference>
<feature type="transmembrane region" description="Helical" evidence="1">
    <location>
        <begin position="6"/>
        <end position="24"/>
    </location>
</feature>
<dbReference type="RefSeq" id="WP_131281800.1">
    <property type="nucleotide sequence ID" value="NZ_JBHSLR010000002.1"/>
</dbReference>
<proteinExistence type="predicted"/>